<dbReference type="SMART" id="SM01284">
    <property type="entry name" value="ECSIT_Cterm"/>
    <property type="match status" value="1"/>
</dbReference>
<dbReference type="InterPro" id="IPR010418">
    <property type="entry name" value="ECSIT"/>
</dbReference>
<dbReference type="EMBL" id="VYZN01000001">
    <property type="protein sequence ID" value="KAE9544620.1"/>
    <property type="molecule type" value="Genomic_DNA"/>
</dbReference>
<dbReference type="GO" id="GO:0007178">
    <property type="term" value="P:cell surface receptor protein serine/threonine kinase signaling pathway"/>
    <property type="evidence" value="ECO:0007669"/>
    <property type="project" value="TreeGrafter"/>
</dbReference>
<keyword evidence="8" id="KW-0391">Immunity</keyword>
<dbReference type="Pfam" id="PF14784">
    <property type="entry name" value="ECSIT_C"/>
    <property type="match status" value="1"/>
</dbReference>
<evidence type="ECO:0000256" key="10">
    <source>
        <dbReference type="ARBA" id="ARBA00023128"/>
    </source>
</evidence>
<comment type="similarity">
    <text evidence="4">Belongs to the ECSIT family.</text>
</comment>
<proteinExistence type="inferred from homology"/>
<evidence type="ECO:0000256" key="8">
    <source>
        <dbReference type="ARBA" id="ARBA00022859"/>
    </source>
</evidence>
<dbReference type="GO" id="GO:0005739">
    <property type="term" value="C:mitochondrion"/>
    <property type="evidence" value="ECO:0007669"/>
    <property type="project" value="UniProtKB-SubCell"/>
</dbReference>
<dbReference type="PANTHER" id="PTHR13113:SF1">
    <property type="entry name" value="EVOLUTIONARILY CONSERVED SIGNALING INTERMEDIATE IN TOLL PATHWAY, MITOCHONDRIAL"/>
    <property type="match status" value="1"/>
</dbReference>
<dbReference type="Pfam" id="PF06239">
    <property type="entry name" value="ECSIT_N"/>
    <property type="match status" value="1"/>
</dbReference>
<evidence type="ECO:0000256" key="12">
    <source>
        <dbReference type="SAM" id="MobiDB-lite"/>
    </source>
</evidence>
<evidence type="ECO:0000259" key="13">
    <source>
        <dbReference type="SMART" id="SM01284"/>
    </source>
</evidence>
<accession>A0A6G0U767</accession>
<gene>
    <name evidence="14" type="ORF">AGLY_000162</name>
</gene>
<organism evidence="14 15">
    <name type="scientific">Aphis glycines</name>
    <name type="common">Soybean aphid</name>
    <dbReference type="NCBI Taxonomy" id="307491"/>
    <lineage>
        <taxon>Eukaryota</taxon>
        <taxon>Metazoa</taxon>
        <taxon>Ecdysozoa</taxon>
        <taxon>Arthropoda</taxon>
        <taxon>Hexapoda</taxon>
        <taxon>Insecta</taxon>
        <taxon>Pterygota</taxon>
        <taxon>Neoptera</taxon>
        <taxon>Paraneoptera</taxon>
        <taxon>Hemiptera</taxon>
        <taxon>Sternorrhyncha</taxon>
        <taxon>Aphidomorpha</taxon>
        <taxon>Aphidoidea</taxon>
        <taxon>Aphididae</taxon>
        <taxon>Aphidini</taxon>
        <taxon>Aphis</taxon>
        <taxon>Aphis</taxon>
    </lineage>
</organism>
<keyword evidence="10" id="KW-0496">Mitochondrion</keyword>
<evidence type="ECO:0000256" key="5">
    <source>
        <dbReference type="ARBA" id="ARBA00019998"/>
    </source>
</evidence>
<feature type="region of interest" description="Disordered" evidence="12">
    <location>
        <begin position="361"/>
        <end position="390"/>
    </location>
</feature>
<keyword evidence="6" id="KW-0963">Cytoplasm</keyword>
<evidence type="ECO:0000256" key="9">
    <source>
        <dbReference type="ARBA" id="ARBA00022946"/>
    </source>
</evidence>
<evidence type="ECO:0000256" key="6">
    <source>
        <dbReference type="ARBA" id="ARBA00022490"/>
    </source>
</evidence>
<dbReference type="GO" id="GO:0045087">
    <property type="term" value="P:innate immune response"/>
    <property type="evidence" value="ECO:0007669"/>
    <property type="project" value="UniProtKB-KW"/>
</dbReference>
<evidence type="ECO:0000256" key="2">
    <source>
        <dbReference type="ARBA" id="ARBA00004173"/>
    </source>
</evidence>
<keyword evidence="11" id="KW-0539">Nucleus</keyword>
<dbReference type="AlphaFoldDB" id="A0A6G0U767"/>
<comment type="caution">
    <text evidence="14">The sequence shown here is derived from an EMBL/GenBank/DDBJ whole genome shotgun (WGS) entry which is preliminary data.</text>
</comment>
<evidence type="ECO:0000313" key="14">
    <source>
        <dbReference type="EMBL" id="KAE9544620.1"/>
    </source>
</evidence>
<feature type="domain" description="ECSIT C-terminal" evidence="13">
    <location>
        <begin position="234"/>
        <end position="361"/>
    </location>
</feature>
<dbReference type="Proteomes" id="UP000475862">
    <property type="component" value="Unassembled WGS sequence"/>
</dbReference>
<dbReference type="OrthoDB" id="10064298at2759"/>
<evidence type="ECO:0000313" key="15">
    <source>
        <dbReference type="Proteomes" id="UP000475862"/>
    </source>
</evidence>
<dbReference type="GO" id="GO:0005634">
    <property type="term" value="C:nucleus"/>
    <property type="evidence" value="ECO:0007669"/>
    <property type="project" value="UniProtKB-SubCell"/>
</dbReference>
<protein>
    <recommendedName>
        <fullName evidence="5">Evolutionarily conserved signaling intermediate in Toll pathway, mitochondrial</fullName>
    </recommendedName>
</protein>
<keyword evidence="9" id="KW-0809">Transit peptide</keyword>
<keyword evidence="15" id="KW-1185">Reference proteome</keyword>
<comment type="subcellular location">
    <subcellularLocation>
        <location evidence="3">Cytoplasm</location>
    </subcellularLocation>
    <subcellularLocation>
        <location evidence="2">Mitochondrion</location>
    </subcellularLocation>
    <subcellularLocation>
        <location evidence="1">Nucleus</location>
    </subcellularLocation>
</comment>
<evidence type="ECO:0000256" key="3">
    <source>
        <dbReference type="ARBA" id="ARBA00004496"/>
    </source>
</evidence>
<reference evidence="14 15" key="1">
    <citation type="submission" date="2019-08" db="EMBL/GenBank/DDBJ databases">
        <title>The genome of the soybean aphid Biotype 1, its phylome, world population structure and adaptation to the North American continent.</title>
        <authorList>
            <person name="Giordano R."/>
            <person name="Donthu R.K."/>
            <person name="Hernandez A.G."/>
            <person name="Wright C.L."/>
            <person name="Zimin A.V."/>
        </authorList>
    </citation>
    <scope>NUCLEOTIDE SEQUENCE [LARGE SCALE GENOMIC DNA]</scope>
    <source>
        <tissue evidence="14">Whole aphids</tissue>
    </source>
</reference>
<dbReference type="InterPro" id="IPR029342">
    <property type="entry name" value="ECIST_C"/>
</dbReference>
<feature type="compositionally biased region" description="Basic and acidic residues" evidence="12">
    <location>
        <begin position="374"/>
        <end position="390"/>
    </location>
</feature>
<dbReference type="PANTHER" id="PTHR13113">
    <property type="entry name" value="ECSIT EVOLUTIONARILY CONSERVED SIGNALING INTERMEDIATE IN TOLL PATHWAYS"/>
    <property type="match status" value="1"/>
</dbReference>
<dbReference type="InterPro" id="IPR046448">
    <property type="entry name" value="ECSIT_N"/>
</dbReference>
<keyword evidence="7" id="KW-0399">Innate immunity</keyword>
<evidence type="ECO:0000256" key="7">
    <source>
        <dbReference type="ARBA" id="ARBA00022588"/>
    </source>
</evidence>
<name>A0A6G0U767_APHGL</name>
<evidence type="ECO:0000256" key="1">
    <source>
        <dbReference type="ARBA" id="ARBA00004123"/>
    </source>
</evidence>
<evidence type="ECO:0000256" key="11">
    <source>
        <dbReference type="ARBA" id="ARBA00023242"/>
    </source>
</evidence>
<sequence length="390" mass="45449">MSNVLRTCRGFVLLFNRQCVKSVQRGFHSTEPCFDKRPKVDVVSVDSFNNVQNKNKKTYLDMLRVYQMEKYRSGHVEFINTALKHLDEFGVNEDLETYKKLIQVLPAGKFVPQNYIQSEFMHYPKHQQCIIDLLQKMEDNGVIPDWEVEDLLVKRFGPRGFPVRRYWRMMYWMPKFNNLSPWPIPKPAPNDPYELALLAIKRISSIDIESEVKVYKTNQLEESLEDTWIVSGQSPDQKKLIENHPDNIPIYIEGGFRIWLRKQSIIYFILRTEPPPAIENEEQEDEDDISNFRVPFLDKPIPKKSDKIAIKKTVHEQEDGTILAVAATGTSSKNSLLSWIRFLEKDGNPRLTRIPILFTSKSPLGNVEPLPELDESKKEVEQSKQKVPIE</sequence>
<evidence type="ECO:0000256" key="4">
    <source>
        <dbReference type="ARBA" id="ARBA00007674"/>
    </source>
</evidence>